<dbReference type="PROSITE" id="PS50297">
    <property type="entry name" value="ANK_REP_REGION"/>
    <property type="match status" value="1"/>
</dbReference>
<dbReference type="AlphaFoldDB" id="A0A317T3V7"/>
<dbReference type="PROSITE" id="PS50088">
    <property type="entry name" value="ANK_REPEAT"/>
    <property type="match status" value="1"/>
</dbReference>
<protein>
    <submittedName>
        <fullName evidence="4">Ankyrin</fullName>
    </submittedName>
</protein>
<dbReference type="PANTHER" id="PTHR24173">
    <property type="entry name" value="ANKYRIN REPEAT CONTAINING"/>
    <property type="match status" value="1"/>
</dbReference>
<accession>A0A317T3V7</accession>
<proteinExistence type="predicted"/>
<dbReference type="Proteomes" id="UP000246991">
    <property type="component" value="Unassembled WGS sequence"/>
</dbReference>
<keyword evidence="1" id="KW-0677">Repeat</keyword>
<dbReference type="EMBL" id="PYWC01000003">
    <property type="protein sequence ID" value="PWW80467.1"/>
    <property type="molecule type" value="Genomic_DNA"/>
</dbReference>
<evidence type="ECO:0000256" key="1">
    <source>
        <dbReference type="ARBA" id="ARBA00022737"/>
    </source>
</evidence>
<gene>
    <name evidence="4" type="ORF">C7212DRAFT_172299</name>
</gene>
<evidence type="ECO:0000256" key="3">
    <source>
        <dbReference type="PROSITE-ProRule" id="PRU00023"/>
    </source>
</evidence>
<feature type="repeat" description="ANK" evidence="3">
    <location>
        <begin position="153"/>
        <end position="177"/>
    </location>
</feature>
<keyword evidence="2 3" id="KW-0040">ANK repeat</keyword>
<organism evidence="4 5">
    <name type="scientific">Tuber magnatum</name>
    <name type="common">white Piedmont truffle</name>
    <dbReference type="NCBI Taxonomy" id="42249"/>
    <lineage>
        <taxon>Eukaryota</taxon>
        <taxon>Fungi</taxon>
        <taxon>Dikarya</taxon>
        <taxon>Ascomycota</taxon>
        <taxon>Pezizomycotina</taxon>
        <taxon>Pezizomycetes</taxon>
        <taxon>Pezizales</taxon>
        <taxon>Tuberaceae</taxon>
        <taxon>Tuber</taxon>
    </lineage>
</organism>
<dbReference type="InterPro" id="IPR036770">
    <property type="entry name" value="Ankyrin_rpt-contain_sf"/>
</dbReference>
<dbReference type="PANTHER" id="PTHR24173:SF74">
    <property type="entry name" value="ANKYRIN REPEAT DOMAIN-CONTAINING PROTEIN 16"/>
    <property type="match status" value="1"/>
</dbReference>
<dbReference type="STRING" id="42249.A0A317T3V7"/>
<name>A0A317T3V7_9PEZI</name>
<keyword evidence="5" id="KW-1185">Reference proteome</keyword>
<sequence>MWRQCRAHGWVGPEATAHRLRGEVAAMRTLLEFGHVRLNPLDSYGDTPLSLAASGGHLGAVEFLLGLDEIQINPLEPGRVSPFWRAVAGGHEAVVRLLLSLPSLQTNRCHSRWAEWPCASPLHAAAGVGHVETVRVILASKNADVNFCLQNHPCDTPLHVAIVMGSEEAVRVLLEDGRADVDRPNKQRITALEVAVEVGHKGIVRMLRLRNGRRVGVNTRGGLGDSERQTPG</sequence>
<evidence type="ECO:0000256" key="2">
    <source>
        <dbReference type="ARBA" id="ARBA00023043"/>
    </source>
</evidence>
<dbReference type="Pfam" id="PF12796">
    <property type="entry name" value="Ank_2"/>
    <property type="match status" value="1"/>
</dbReference>
<dbReference type="Pfam" id="PF13637">
    <property type="entry name" value="Ank_4"/>
    <property type="match status" value="1"/>
</dbReference>
<evidence type="ECO:0000313" key="4">
    <source>
        <dbReference type="EMBL" id="PWW80467.1"/>
    </source>
</evidence>
<dbReference type="Gene3D" id="1.25.40.20">
    <property type="entry name" value="Ankyrin repeat-containing domain"/>
    <property type="match status" value="2"/>
</dbReference>
<dbReference type="SUPFAM" id="SSF48403">
    <property type="entry name" value="Ankyrin repeat"/>
    <property type="match status" value="1"/>
</dbReference>
<dbReference type="OrthoDB" id="10057496at2759"/>
<comment type="caution">
    <text evidence="4">The sequence shown here is derived from an EMBL/GenBank/DDBJ whole genome shotgun (WGS) entry which is preliminary data.</text>
</comment>
<dbReference type="InterPro" id="IPR002110">
    <property type="entry name" value="Ankyrin_rpt"/>
</dbReference>
<dbReference type="SMART" id="SM00248">
    <property type="entry name" value="ANK"/>
    <property type="match status" value="5"/>
</dbReference>
<reference evidence="4 5" key="1">
    <citation type="submission" date="2018-03" db="EMBL/GenBank/DDBJ databases">
        <title>Genomes of Pezizomycetes fungi and the evolution of truffles.</title>
        <authorList>
            <person name="Murat C."/>
            <person name="Payen T."/>
            <person name="Noel B."/>
            <person name="Kuo A."/>
            <person name="Martin F.M."/>
        </authorList>
    </citation>
    <scope>NUCLEOTIDE SEQUENCE [LARGE SCALE GENOMIC DNA]</scope>
    <source>
        <strain evidence="4">091103-1</strain>
    </source>
</reference>
<evidence type="ECO:0000313" key="5">
    <source>
        <dbReference type="Proteomes" id="UP000246991"/>
    </source>
</evidence>